<dbReference type="InterPro" id="IPR043504">
    <property type="entry name" value="Peptidase_S1_PA_chymotrypsin"/>
</dbReference>
<dbReference type="PROSITE" id="PS00135">
    <property type="entry name" value="TRYPSIN_SER"/>
    <property type="match status" value="1"/>
</dbReference>
<protein>
    <recommendedName>
        <fullName evidence="9">limulus clotting factor C</fullName>
        <ecNumber evidence="9">3.4.21.84</ecNumber>
    </recommendedName>
</protein>
<evidence type="ECO:0000256" key="6">
    <source>
        <dbReference type="ARBA" id="ARBA00022825"/>
    </source>
</evidence>
<feature type="domain" description="Peptidase S1" evidence="11">
    <location>
        <begin position="49"/>
        <end position="291"/>
    </location>
</feature>
<evidence type="ECO:0000256" key="9">
    <source>
        <dbReference type="ARBA" id="ARBA00066707"/>
    </source>
</evidence>
<keyword evidence="2 10" id="KW-0645">Protease</keyword>
<dbReference type="InterPro" id="IPR033116">
    <property type="entry name" value="TRYPSIN_SER"/>
</dbReference>
<dbReference type="EC" id="3.4.21.84" evidence="9"/>
<dbReference type="Proteomes" id="UP000494040">
    <property type="component" value="Unassembled WGS sequence"/>
</dbReference>
<dbReference type="SMART" id="SM00020">
    <property type="entry name" value="Tryp_SPc"/>
    <property type="match status" value="1"/>
</dbReference>
<dbReference type="FunFam" id="2.40.10.10:FF:000120">
    <property type="entry name" value="Putative serine protease"/>
    <property type="match status" value="1"/>
</dbReference>
<keyword evidence="5" id="KW-0353">Hemolymph clotting</keyword>
<dbReference type="Gene3D" id="2.40.10.10">
    <property type="entry name" value="Trypsin-like serine proteases"/>
    <property type="match status" value="1"/>
</dbReference>
<evidence type="ECO:0000256" key="10">
    <source>
        <dbReference type="RuleBase" id="RU363034"/>
    </source>
</evidence>
<dbReference type="Pfam" id="PF00089">
    <property type="entry name" value="Trypsin"/>
    <property type="match status" value="1"/>
</dbReference>
<dbReference type="GO" id="GO:0004252">
    <property type="term" value="F:serine-type endopeptidase activity"/>
    <property type="evidence" value="ECO:0007669"/>
    <property type="project" value="InterPro"/>
</dbReference>
<keyword evidence="1" id="KW-0768">Sushi</keyword>
<evidence type="ECO:0000256" key="3">
    <source>
        <dbReference type="ARBA" id="ARBA00022729"/>
    </source>
</evidence>
<dbReference type="InterPro" id="IPR001254">
    <property type="entry name" value="Trypsin_dom"/>
</dbReference>
<dbReference type="PANTHER" id="PTHR24252">
    <property type="entry name" value="ACROSIN-RELATED"/>
    <property type="match status" value="1"/>
</dbReference>
<dbReference type="EnsemblMetazoa" id="XM_014390140.2">
    <property type="protein sequence ID" value="XP_014245626.1"/>
    <property type="gene ID" value="LOC106664438"/>
</dbReference>
<dbReference type="PRINTS" id="PR00722">
    <property type="entry name" value="CHYMOTRYPSIN"/>
</dbReference>
<proteinExistence type="predicted"/>
<dbReference type="OMA" id="RQFETDC"/>
<dbReference type="PROSITE" id="PS00134">
    <property type="entry name" value="TRYPSIN_HIS"/>
    <property type="match status" value="1"/>
</dbReference>
<dbReference type="InterPro" id="IPR001314">
    <property type="entry name" value="Peptidase_S1A"/>
</dbReference>
<dbReference type="InterPro" id="IPR009003">
    <property type="entry name" value="Peptidase_S1_PA"/>
</dbReference>
<dbReference type="CDD" id="cd00190">
    <property type="entry name" value="Tryp_SPc"/>
    <property type="match status" value="1"/>
</dbReference>
<evidence type="ECO:0000259" key="11">
    <source>
        <dbReference type="PROSITE" id="PS50240"/>
    </source>
</evidence>
<dbReference type="PANTHER" id="PTHR24252:SF18">
    <property type="entry name" value="OVOCHYMASE 1"/>
    <property type="match status" value="1"/>
</dbReference>
<comment type="catalytic activity">
    <reaction evidence="8">
        <text>Selective cleavage of 103-Arg-|-Ser-104 and 124-Ile-|-Ile-125 bonds in Limulus clotting factor B to form activated factor B. Cleavage of -Pro-Arg-|-Xaa- bonds in synthetic substrates.</text>
        <dbReference type="EC" id="3.4.21.84"/>
    </reaction>
</comment>
<dbReference type="OrthoDB" id="7863416at2759"/>
<gene>
    <name evidence="12" type="primary">106664438</name>
</gene>
<organism evidence="12 13">
    <name type="scientific">Cimex lectularius</name>
    <name type="common">Bed bug</name>
    <name type="synonym">Acanthia lectularia</name>
    <dbReference type="NCBI Taxonomy" id="79782"/>
    <lineage>
        <taxon>Eukaryota</taxon>
        <taxon>Metazoa</taxon>
        <taxon>Ecdysozoa</taxon>
        <taxon>Arthropoda</taxon>
        <taxon>Hexapoda</taxon>
        <taxon>Insecta</taxon>
        <taxon>Pterygota</taxon>
        <taxon>Neoptera</taxon>
        <taxon>Paraneoptera</taxon>
        <taxon>Hemiptera</taxon>
        <taxon>Heteroptera</taxon>
        <taxon>Panheteroptera</taxon>
        <taxon>Cimicomorpha</taxon>
        <taxon>Cimicidae</taxon>
        <taxon>Cimex</taxon>
    </lineage>
</organism>
<evidence type="ECO:0000313" key="12">
    <source>
        <dbReference type="EnsemblMetazoa" id="XP_014245626.1"/>
    </source>
</evidence>
<dbReference type="KEGG" id="clec:106664438"/>
<evidence type="ECO:0000313" key="13">
    <source>
        <dbReference type="Proteomes" id="UP000494040"/>
    </source>
</evidence>
<evidence type="ECO:0000256" key="2">
    <source>
        <dbReference type="ARBA" id="ARBA00022670"/>
    </source>
</evidence>
<reference evidence="12" key="1">
    <citation type="submission" date="2022-01" db="UniProtKB">
        <authorList>
            <consortium name="EnsemblMetazoa"/>
        </authorList>
    </citation>
    <scope>IDENTIFICATION</scope>
</reference>
<name>A0A8I6RKX3_CIMLE</name>
<sequence>MLFPSAVFSLVVAVHSYRDIQWHSDFEVCGVSNFVNYRQPRGNSTSPRIVNGKPSRSGSWPWQVSLQVLHPKYGLISHWCGGVLIDPHWVLTAAHCIDKYVRTDIFNLPLPALWTAVLGDWDREVEEKTELRIQVEEILIHNAFKNYDNDIALMRLSKRVSMEKGVRSVCLGSRLDVEQLCTATGWGRATQAGPLSSTLRQIKVPLHSNKLCQEKYGPAVNIQEGHLCAGKLDGSTGACIGDSGGPLQCSKNGKWFLVGITSFGSGCAKPGFPDVYTRLSFYLPWIQEQITSNTVH</sequence>
<evidence type="ECO:0000256" key="8">
    <source>
        <dbReference type="ARBA" id="ARBA00052079"/>
    </source>
</evidence>
<dbReference type="AlphaFoldDB" id="A0A8I6RKX3"/>
<evidence type="ECO:0000256" key="1">
    <source>
        <dbReference type="ARBA" id="ARBA00022659"/>
    </source>
</evidence>
<accession>A0A8I6RKX3</accession>
<dbReference type="PROSITE" id="PS50240">
    <property type="entry name" value="TRYPSIN_DOM"/>
    <property type="match status" value="1"/>
</dbReference>
<evidence type="ECO:0000256" key="4">
    <source>
        <dbReference type="ARBA" id="ARBA00022801"/>
    </source>
</evidence>
<keyword evidence="6 10" id="KW-0720">Serine protease</keyword>
<dbReference type="GO" id="GO:0006508">
    <property type="term" value="P:proteolysis"/>
    <property type="evidence" value="ECO:0007669"/>
    <property type="project" value="UniProtKB-KW"/>
</dbReference>
<dbReference type="SUPFAM" id="SSF50494">
    <property type="entry name" value="Trypsin-like serine proteases"/>
    <property type="match status" value="1"/>
</dbReference>
<dbReference type="GO" id="GO:0042381">
    <property type="term" value="P:hemolymph coagulation"/>
    <property type="evidence" value="ECO:0007669"/>
    <property type="project" value="UniProtKB-KW"/>
</dbReference>
<dbReference type="InterPro" id="IPR018114">
    <property type="entry name" value="TRYPSIN_HIS"/>
</dbReference>
<evidence type="ECO:0000256" key="7">
    <source>
        <dbReference type="ARBA" id="ARBA00023157"/>
    </source>
</evidence>
<keyword evidence="4 10" id="KW-0378">Hydrolase</keyword>
<evidence type="ECO:0000256" key="5">
    <source>
        <dbReference type="ARBA" id="ARBA00022820"/>
    </source>
</evidence>
<keyword evidence="3" id="KW-0732">Signal</keyword>
<keyword evidence="13" id="KW-1185">Reference proteome</keyword>
<keyword evidence="7" id="KW-1015">Disulfide bond</keyword>